<accession>A0A6C0EJJ1</accession>
<sequence>MSFLSQILASKKLPKNVMNNILSFIDEEVMLKPKSPVRVAGIGQDQFNMYKLEFTKMNKIKDEKSIYICDCKQLPRSCCCEPDNNI</sequence>
<organism evidence="1">
    <name type="scientific">viral metagenome</name>
    <dbReference type="NCBI Taxonomy" id="1070528"/>
    <lineage>
        <taxon>unclassified sequences</taxon>
        <taxon>metagenomes</taxon>
        <taxon>organismal metagenomes</taxon>
    </lineage>
</organism>
<evidence type="ECO:0000313" key="1">
    <source>
        <dbReference type="EMBL" id="QHT29336.1"/>
    </source>
</evidence>
<dbReference type="AlphaFoldDB" id="A0A6C0EJJ1"/>
<dbReference type="EMBL" id="MN738876">
    <property type="protein sequence ID" value="QHT29336.1"/>
    <property type="molecule type" value="Genomic_DNA"/>
</dbReference>
<name>A0A6C0EJJ1_9ZZZZ</name>
<proteinExistence type="predicted"/>
<protein>
    <submittedName>
        <fullName evidence="1">Uncharacterized protein</fullName>
    </submittedName>
</protein>
<reference evidence="1" key="1">
    <citation type="journal article" date="2020" name="Nature">
        <title>Giant virus diversity and host interactions through global metagenomics.</title>
        <authorList>
            <person name="Schulz F."/>
            <person name="Roux S."/>
            <person name="Paez-Espino D."/>
            <person name="Jungbluth S."/>
            <person name="Walsh D.A."/>
            <person name="Denef V.J."/>
            <person name="McMahon K.D."/>
            <person name="Konstantinidis K.T."/>
            <person name="Eloe-Fadrosh E.A."/>
            <person name="Kyrpides N.C."/>
            <person name="Woyke T."/>
        </authorList>
    </citation>
    <scope>NUCLEOTIDE SEQUENCE</scope>
    <source>
        <strain evidence="1">GVMAG-M-3300005589-24</strain>
    </source>
</reference>